<dbReference type="Proteomes" id="UP001432099">
    <property type="component" value="Chromosome"/>
</dbReference>
<reference evidence="1" key="1">
    <citation type="journal article" date="2024" name="Int. J. Syst. Evol. Microbiol.">
        <title>Turicibacter faecis sp. nov., isolated from faeces of heart failure mouse model.</title>
        <authorList>
            <person name="Imamura Y."/>
            <person name="Motooka D."/>
            <person name="Nakajima Y."/>
            <person name="Ito S."/>
            <person name="Kitakaze M."/>
            <person name="Iida T."/>
            <person name="Nakamura S."/>
        </authorList>
    </citation>
    <scope>NUCLEOTIDE SEQUENCE</scope>
    <source>
        <strain evidence="1">TC023</strain>
    </source>
</reference>
<evidence type="ECO:0000313" key="1">
    <source>
        <dbReference type="EMBL" id="BEH91295.1"/>
    </source>
</evidence>
<gene>
    <name evidence="1" type="ORF">T23_13970</name>
</gene>
<protein>
    <submittedName>
        <fullName evidence="1">Uncharacterized protein</fullName>
    </submittedName>
</protein>
<proteinExistence type="predicted"/>
<dbReference type="RefSeq" id="WP_161830873.1">
    <property type="nucleotide sequence ID" value="NZ_AP028127.1"/>
</dbReference>
<sequence length="123" mass="14086">MNYLAVLEKIESGQLNVPQAIKEIERGTKLKKQSACKIKLLVTHRGKKILLPAVSLKFVTPFLKLCAPFITFEQGESTNPLTKEEKSQILRHLKEIVELMADYPPIEVFRLQSEEIQVRIITQ</sequence>
<organism evidence="1 2">
    <name type="scientific">Turicibacter faecis</name>
    <dbReference type="NCBI Taxonomy" id="2963365"/>
    <lineage>
        <taxon>Bacteria</taxon>
        <taxon>Bacillati</taxon>
        <taxon>Bacillota</taxon>
        <taxon>Erysipelotrichia</taxon>
        <taxon>Erysipelotrichales</taxon>
        <taxon>Turicibacteraceae</taxon>
        <taxon>Turicibacter</taxon>
    </lineage>
</organism>
<dbReference type="EMBL" id="AP028127">
    <property type="protein sequence ID" value="BEH91295.1"/>
    <property type="molecule type" value="Genomic_DNA"/>
</dbReference>
<keyword evidence="2" id="KW-1185">Reference proteome</keyword>
<evidence type="ECO:0000313" key="2">
    <source>
        <dbReference type="Proteomes" id="UP001432099"/>
    </source>
</evidence>
<accession>A0ABN6ZC76</accession>
<name>A0ABN6ZC76_9FIRM</name>